<evidence type="ECO:0000259" key="2">
    <source>
        <dbReference type="Pfam" id="PF03478"/>
    </source>
</evidence>
<dbReference type="SUPFAM" id="SSF81383">
    <property type="entry name" value="F-box domain"/>
    <property type="match status" value="1"/>
</dbReference>
<dbReference type="InterPro" id="IPR036047">
    <property type="entry name" value="F-box-like_dom_sf"/>
</dbReference>
<proteinExistence type="predicted"/>
<evidence type="ECO:0000259" key="1">
    <source>
        <dbReference type="Pfam" id="PF00646"/>
    </source>
</evidence>
<name>A0A6D2J1S4_9BRAS</name>
<dbReference type="OrthoDB" id="1021956at2759"/>
<reference evidence="3" key="1">
    <citation type="submission" date="2020-01" db="EMBL/GenBank/DDBJ databases">
        <authorList>
            <person name="Mishra B."/>
        </authorList>
    </citation>
    <scope>NUCLEOTIDE SEQUENCE [LARGE SCALE GENOMIC DNA]</scope>
</reference>
<dbReference type="PANTHER" id="PTHR47123:SF24">
    <property type="entry name" value="LOW PROTEIN: F-BOX_KELCH-REPEAT PROTEIN"/>
    <property type="match status" value="1"/>
</dbReference>
<keyword evidence="4" id="KW-1185">Reference proteome</keyword>
<evidence type="ECO:0000313" key="4">
    <source>
        <dbReference type="Proteomes" id="UP000467841"/>
    </source>
</evidence>
<dbReference type="Gene3D" id="1.20.1280.50">
    <property type="match status" value="1"/>
</dbReference>
<dbReference type="InterPro" id="IPR005174">
    <property type="entry name" value="KIB1-4_b-propeller"/>
</dbReference>
<evidence type="ECO:0000313" key="3">
    <source>
        <dbReference type="EMBL" id="CAA7032984.1"/>
    </source>
</evidence>
<organism evidence="3 4">
    <name type="scientific">Microthlaspi erraticum</name>
    <dbReference type="NCBI Taxonomy" id="1685480"/>
    <lineage>
        <taxon>Eukaryota</taxon>
        <taxon>Viridiplantae</taxon>
        <taxon>Streptophyta</taxon>
        <taxon>Embryophyta</taxon>
        <taxon>Tracheophyta</taxon>
        <taxon>Spermatophyta</taxon>
        <taxon>Magnoliopsida</taxon>
        <taxon>eudicotyledons</taxon>
        <taxon>Gunneridae</taxon>
        <taxon>Pentapetalae</taxon>
        <taxon>rosids</taxon>
        <taxon>malvids</taxon>
        <taxon>Brassicales</taxon>
        <taxon>Brassicaceae</taxon>
        <taxon>Coluteocarpeae</taxon>
        <taxon>Microthlaspi</taxon>
    </lineage>
</organism>
<protein>
    <recommendedName>
        <fullName evidence="5">F-box domain-containing protein</fullName>
    </recommendedName>
</protein>
<feature type="domain" description="F-box" evidence="1">
    <location>
        <begin position="6"/>
        <end position="40"/>
    </location>
</feature>
<dbReference type="Proteomes" id="UP000467841">
    <property type="component" value="Unassembled WGS sequence"/>
</dbReference>
<dbReference type="InterPro" id="IPR051304">
    <property type="entry name" value="SCF_F-box_domain"/>
</dbReference>
<dbReference type="Pfam" id="PF00646">
    <property type="entry name" value="F-box"/>
    <property type="match status" value="1"/>
</dbReference>
<gene>
    <name evidence="3" type="ORF">MERR_LOCUS20219</name>
</gene>
<evidence type="ECO:0008006" key="5">
    <source>
        <dbReference type="Google" id="ProtNLM"/>
    </source>
</evidence>
<dbReference type="InterPro" id="IPR001810">
    <property type="entry name" value="F-box_dom"/>
</dbReference>
<dbReference type="EMBL" id="CACVBM020001129">
    <property type="protein sequence ID" value="CAA7032984.1"/>
    <property type="molecule type" value="Genomic_DNA"/>
</dbReference>
<sequence length="248" mass="27871">MMLTDWTQLPEELLQVITEKLENCFDVVHARSVCSSWRSALPFPCCLLSPIYSLPTFNKDTLENKGLWTLKKIPVFLFRVRTLAPAASASEYFMGGIVQDESENQTELPPRPLQCSVKLKFGESFPTLTNKNVNMLIEGHVGRATCRVSRLDEEAGKWVEATDLGDRVCFIGCLGSFSCSGKELPDGCGVSKNSVLQTQWQGSVFSYKYGRAENGLNRWDLSRVNNVKILNRYPVVALRFEHALIDKP</sequence>
<dbReference type="Pfam" id="PF03478">
    <property type="entry name" value="Beta-prop_KIB1-4"/>
    <property type="match status" value="1"/>
</dbReference>
<dbReference type="PANTHER" id="PTHR47123">
    <property type="entry name" value="F-BOX PROTEIN SKIP23"/>
    <property type="match status" value="1"/>
</dbReference>
<dbReference type="AlphaFoldDB" id="A0A6D2J1S4"/>
<accession>A0A6D2J1S4</accession>
<comment type="caution">
    <text evidence="3">The sequence shown here is derived from an EMBL/GenBank/DDBJ whole genome shotgun (WGS) entry which is preliminary data.</text>
</comment>
<feature type="domain" description="KIB1-4 beta-propeller" evidence="2">
    <location>
        <begin position="141"/>
        <end position="198"/>
    </location>
</feature>